<organism evidence="3 4">
    <name type="scientific">Myroides pelagicus</name>
    <dbReference type="NCBI Taxonomy" id="270914"/>
    <lineage>
        <taxon>Bacteria</taxon>
        <taxon>Pseudomonadati</taxon>
        <taxon>Bacteroidota</taxon>
        <taxon>Flavobacteriia</taxon>
        <taxon>Flavobacteriales</taxon>
        <taxon>Flavobacteriaceae</taxon>
        <taxon>Myroides</taxon>
    </lineage>
</organism>
<comment type="caution">
    <text evidence="3">The sequence shown here is derived from an EMBL/GenBank/DDBJ whole genome shotgun (WGS) entry which is preliminary data.</text>
</comment>
<feature type="compositionally biased region" description="Low complexity" evidence="1">
    <location>
        <begin position="56"/>
        <end position="66"/>
    </location>
</feature>
<keyword evidence="2" id="KW-0812">Transmembrane</keyword>
<dbReference type="OrthoDB" id="1123055at2"/>
<keyword evidence="2" id="KW-0472">Membrane</keyword>
<accession>A0A7K1GH69</accession>
<evidence type="ECO:0000313" key="3">
    <source>
        <dbReference type="EMBL" id="MTH28372.1"/>
    </source>
</evidence>
<dbReference type="InterPro" id="IPR032272">
    <property type="entry name" value="DUF4834"/>
</dbReference>
<evidence type="ECO:0000313" key="4">
    <source>
        <dbReference type="Proteomes" id="UP000488936"/>
    </source>
</evidence>
<dbReference type="AlphaFoldDB" id="A0A7K1GH69"/>
<gene>
    <name evidence="3" type="ORF">GJV77_00325</name>
</gene>
<evidence type="ECO:0000256" key="1">
    <source>
        <dbReference type="SAM" id="MobiDB-lite"/>
    </source>
</evidence>
<proteinExistence type="predicted"/>
<name>A0A7K1GH69_9FLAO</name>
<dbReference type="Proteomes" id="UP000488936">
    <property type="component" value="Unassembled WGS sequence"/>
</dbReference>
<sequence>MDTASFTGFLKTLCIIILIYYAFKFAMRYLLPMLLVKAAKKASENFQQRQQDFYQNNGNTNSSNNTYQDTESANTGKVPRSTKVVGEYIEFEEIDKK</sequence>
<feature type="transmembrane region" description="Helical" evidence="2">
    <location>
        <begin position="6"/>
        <end position="23"/>
    </location>
</feature>
<dbReference type="Pfam" id="PF16118">
    <property type="entry name" value="DUF4834"/>
    <property type="match status" value="1"/>
</dbReference>
<evidence type="ECO:0000256" key="2">
    <source>
        <dbReference type="SAM" id="Phobius"/>
    </source>
</evidence>
<dbReference type="RefSeq" id="WP_155034363.1">
    <property type="nucleotide sequence ID" value="NZ_JAYMMG010000024.1"/>
</dbReference>
<dbReference type="EMBL" id="WMJY01000001">
    <property type="protein sequence ID" value="MTH28372.1"/>
    <property type="molecule type" value="Genomic_DNA"/>
</dbReference>
<keyword evidence="2" id="KW-1133">Transmembrane helix</keyword>
<protein>
    <submittedName>
        <fullName evidence="3">DUF4834 family protein</fullName>
    </submittedName>
</protein>
<reference evidence="3 4" key="1">
    <citation type="journal article" date="2006" name="Int. J. Syst. Evol. Microbiol.">
        <title>Myroides pelagicus sp. nov., isolated from seawater in Thailand.</title>
        <authorList>
            <person name="Yoon J."/>
            <person name="Maneerat S."/>
            <person name="Kawai F."/>
            <person name="Yokota A."/>
        </authorList>
    </citation>
    <scope>NUCLEOTIDE SEQUENCE [LARGE SCALE GENOMIC DNA]</scope>
    <source>
        <strain evidence="3 4">SM1T</strain>
    </source>
</reference>
<keyword evidence="4" id="KW-1185">Reference proteome</keyword>
<feature type="region of interest" description="Disordered" evidence="1">
    <location>
        <begin position="49"/>
        <end position="79"/>
    </location>
</feature>